<proteinExistence type="predicted"/>
<evidence type="ECO:0000313" key="2">
    <source>
        <dbReference type="Proteomes" id="UP001326199"/>
    </source>
</evidence>
<protein>
    <submittedName>
        <fullName evidence="1">Uncharacterized protein</fullName>
    </submittedName>
</protein>
<name>A0ABR0HF51_9PEZI</name>
<dbReference type="RefSeq" id="XP_062766487.1">
    <property type="nucleotide sequence ID" value="XM_062905717.1"/>
</dbReference>
<evidence type="ECO:0000313" key="1">
    <source>
        <dbReference type="EMBL" id="KAK4666521.1"/>
    </source>
</evidence>
<gene>
    <name evidence="1" type="ORF">QC763_0047780</name>
</gene>
<comment type="caution">
    <text evidence="1">The sequence shown here is derived from an EMBL/GenBank/DDBJ whole genome shotgun (WGS) entry which is preliminary data.</text>
</comment>
<keyword evidence="2" id="KW-1185">Reference proteome</keyword>
<dbReference type="EMBL" id="JAFFHB010000004">
    <property type="protein sequence ID" value="KAK4666521.1"/>
    <property type="molecule type" value="Genomic_DNA"/>
</dbReference>
<organism evidence="1 2">
    <name type="scientific">Podospora pseudopauciseta</name>
    <dbReference type="NCBI Taxonomy" id="2093780"/>
    <lineage>
        <taxon>Eukaryota</taxon>
        <taxon>Fungi</taxon>
        <taxon>Dikarya</taxon>
        <taxon>Ascomycota</taxon>
        <taxon>Pezizomycotina</taxon>
        <taxon>Sordariomycetes</taxon>
        <taxon>Sordariomycetidae</taxon>
        <taxon>Sordariales</taxon>
        <taxon>Podosporaceae</taxon>
        <taxon>Podospora</taxon>
    </lineage>
</organism>
<reference evidence="1 2" key="1">
    <citation type="journal article" date="2023" name="bioRxiv">
        <title>High-quality genome assemblies of four members of thePodospora anserinaspecies complex.</title>
        <authorList>
            <person name="Ament-Velasquez S.L."/>
            <person name="Vogan A.A."/>
            <person name="Wallerman O."/>
            <person name="Hartmann F."/>
            <person name="Gautier V."/>
            <person name="Silar P."/>
            <person name="Giraud T."/>
            <person name="Johannesson H."/>
        </authorList>
    </citation>
    <scope>NUCLEOTIDE SEQUENCE [LARGE SCALE GENOMIC DNA]</scope>
    <source>
        <strain evidence="1 2">CBS 411.78</strain>
    </source>
</reference>
<accession>A0ABR0HF51</accession>
<dbReference type="GeneID" id="87925744"/>
<dbReference type="Proteomes" id="UP001326199">
    <property type="component" value="Unassembled WGS sequence"/>
</dbReference>
<sequence length="153" mass="16361">MWRRMRPLGYICCHEGASAPGWECQLGDNMGAVPRDVWVTAALSMRWPNVKTLKPVTTNSECPASLRICRPGPANPQFPHLATTTADAATQLTPNSALPPHLTDLQFLGAQGPFELGLALGTESLRGLSPPQVIATTTSLNKTAIMKAQPACD</sequence>